<evidence type="ECO:0000256" key="1">
    <source>
        <dbReference type="SAM" id="MobiDB-lite"/>
    </source>
</evidence>
<accession>A0A2Z4QCK6</accession>
<name>A0A2Z4QCK6_9CAUD</name>
<organism evidence="2 3">
    <name type="scientific">Streptomyces phage Yosif</name>
    <dbReference type="NCBI Taxonomy" id="2201421"/>
    <lineage>
        <taxon>Viruses</taxon>
        <taxon>Duplodnaviria</taxon>
        <taxon>Heunggongvirae</taxon>
        <taxon>Uroviricota</taxon>
        <taxon>Caudoviricetes</taxon>
        <taxon>Arquatrovirinae</taxon>
        <taxon>Yosifvirus</taxon>
        <taxon>Yosifvirus yosif</taxon>
    </lineage>
</organism>
<dbReference type="GeneID" id="64470629"/>
<dbReference type="Proteomes" id="UP000250856">
    <property type="component" value="Segment"/>
</dbReference>
<proteinExistence type="predicted"/>
<sequence>MSLQVTTWDGHTFIITKREDTTTVSNLIETAFNDIAKLVEPHLNELPEGVRAILEGLVETASDDAYQDGHSDGYSEGEEWGFQDGQESGYQDGYDTGYDEGFEAGQEEAA</sequence>
<dbReference type="RefSeq" id="YP_010054711.1">
    <property type="nucleotide sequence ID" value="NC_054656.1"/>
</dbReference>
<protein>
    <submittedName>
        <fullName evidence="2">Uncharacterized protein</fullName>
    </submittedName>
</protein>
<gene>
    <name evidence="2" type="primary">69</name>
    <name evidence="2" type="ORF">SEA_YOSIF_69</name>
</gene>
<dbReference type="KEGG" id="vg:64470629"/>
<keyword evidence="3" id="KW-1185">Reference proteome</keyword>
<feature type="region of interest" description="Disordered" evidence="1">
    <location>
        <begin position="63"/>
        <end position="110"/>
    </location>
</feature>
<dbReference type="EMBL" id="MH248947">
    <property type="protein sequence ID" value="AWY07633.1"/>
    <property type="molecule type" value="Genomic_DNA"/>
</dbReference>
<feature type="compositionally biased region" description="Acidic residues" evidence="1">
    <location>
        <begin position="97"/>
        <end position="110"/>
    </location>
</feature>
<evidence type="ECO:0000313" key="2">
    <source>
        <dbReference type="EMBL" id="AWY07633.1"/>
    </source>
</evidence>
<reference evidence="3" key="1">
    <citation type="submission" date="2018-04" db="EMBL/GenBank/DDBJ databases">
        <authorList>
            <person name="Go L.Y."/>
            <person name="Mitchell J.A."/>
        </authorList>
    </citation>
    <scope>NUCLEOTIDE SEQUENCE [LARGE SCALE GENOMIC DNA]</scope>
</reference>
<evidence type="ECO:0000313" key="3">
    <source>
        <dbReference type="Proteomes" id="UP000250856"/>
    </source>
</evidence>